<comment type="caution">
    <text evidence="3">The sequence shown here is derived from an EMBL/GenBank/DDBJ whole genome shotgun (WGS) entry which is preliminary data.</text>
</comment>
<feature type="compositionally biased region" description="Basic residues" evidence="1">
    <location>
        <begin position="143"/>
        <end position="154"/>
    </location>
</feature>
<dbReference type="EMBL" id="VSRR010007001">
    <property type="protein sequence ID" value="MPC46017.1"/>
    <property type="molecule type" value="Genomic_DNA"/>
</dbReference>
<keyword evidence="4" id="KW-1185">Reference proteome</keyword>
<dbReference type="Gene3D" id="2.60.40.10">
    <property type="entry name" value="Immunoglobulins"/>
    <property type="match status" value="1"/>
</dbReference>
<dbReference type="OrthoDB" id="6366117at2759"/>
<proteinExistence type="predicted"/>
<evidence type="ECO:0000256" key="1">
    <source>
        <dbReference type="SAM" id="MobiDB-lite"/>
    </source>
</evidence>
<dbReference type="PROSITE" id="PS50835">
    <property type="entry name" value="IG_LIKE"/>
    <property type="match status" value="1"/>
</dbReference>
<organism evidence="3 4">
    <name type="scientific">Portunus trituberculatus</name>
    <name type="common">Swimming crab</name>
    <name type="synonym">Neptunus trituberculatus</name>
    <dbReference type="NCBI Taxonomy" id="210409"/>
    <lineage>
        <taxon>Eukaryota</taxon>
        <taxon>Metazoa</taxon>
        <taxon>Ecdysozoa</taxon>
        <taxon>Arthropoda</taxon>
        <taxon>Crustacea</taxon>
        <taxon>Multicrustacea</taxon>
        <taxon>Malacostraca</taxon>
        <taxon>Eumalacostraca</taxon>
        <taxon>Eucarida</taxon>
        <taxon>Decapoda</taxon>
        <taxon>Pleocyemata</taxon>
        <taxon>Brachyura</taxon>
        <taxon>Eubrachyura</taxon>
        <taxon>Portunoidea</taxon>
        <taxon>Portunidae</taxon>
        <taxon>Portuninae</taxon>
        <taxon>Portunus</taxon>
    </lineage>
</organism>
<accession>A0A5B7FKP5</accession>
<evidence type="ECO:0000259" key="2">
    <source>
        <dbReference type="PROSITE" id="PS50835"/>
    </source>
</evidence>
<protein>
    <recommendedName>
        <fullName evidence="2">Ig-like domain-containing protein</fullName>
    </recommendedName>
</protein>
<dbReference type="PANTHER" id="PTHR23278">
    <property type="entry name" value="SIDESTEP PROTEIN"/>
    <property type="match status" value="1"/>
</dbReference>
<reference evidence="3 4" key="1">
    <citation type="submission" date="2019-05" db="EMBL/GenBank/DDBJ databases">
        <title>Another draft genome of Portunus trituberculatus and its Hox gene families provides insights of decapod evolution.</title>
        <authorList>
            <person name="Jeong J.-H."/>
            <person name="Song I."/>
            <person name="Kim S."/>
            <person name="Choi T."/>
            <person name="Kim D."/>
            <person name="Ryu S."/>
            <person name="Kim W."/>
        </authorList>
    </citation>
    <scope>NUCLEOTIDE SEQUENCE [LARGE SCALE GENOMIC DNA]</scope>
    <source>
        <tissue evidence="3">Muscle</tissue>
    </source>
</reference>
<name>A0A5B7FKP5_PORTR</name>
<dbReference type="Proteomes" id="UP000324222">
    <property type="component" value="Unassembled WGS sequence"/>
</dbReference>
<evidence type="ECO:0000313" key="3">
    <source>
        <dbReference type="EMBL" id="MPC46017.1"/>
    </source>
</evidence>
<feature type="domain" description="Ig-like" evidence="2">
    <location>
        <begin position="45"/>
        <end position="84"/>
    </location>
</feature>
<sequence>MAISPSQSTTTRFRYLVRREGERARERAGKCLSPHLVFSVSTVRPLNVTILTTQDYLSAGTEYELVCQSWGSRPSAIISWWKGGTTALKDALMTVSVAGRGWGMGMLVDDDMIDLRSNYAIIKKCRGQGVRILGTTSPAATPRSRRHRTESRCD</sequence>
<dbReference type="InterPro" id="IPR036179">
    <property type="entry name" value="Ig-like_dom_sf"/>
</dbReference>
<dbReference type="InterPro" id="IPR013783">
    <property type="entry name" value="Ig-like_fold"/>
</dbReference>
<dbReference type="PANTHER" id="PTHR23278:SF19">
    <property type="entry name" value="OBSCURIN"/>
    <property type="match status" value="1"/>
</dbReference>
<dbReference type="SUPFAM" id="SSF48726">
    <property type="entry name" value="Immunoglobulin"/>
    <property type="match status" value="1"/>
</dbReference>
<evidence type="ECO:0000313" key="4">
    <source>
        <dbReference type="Proteomes" id="UP000324222"/>
    </source>
</evidence>
<dbReference type="AlphaFoldDB" id="A0A5B7FKP5"/>
<dbReference type="InterPro" id="IPR007110">
    <property type="entry name" value="Ig-like_dom"/>
</dbReference>
<feature type="region of interest" description="Disordered" evidence="1">
    <location>
        <begin position="134"/>
        <end position="154"/>
    </location>
</feature>
<gene>
    <name evidence="3" type="ORF">E2C01_039725</name>
</gene>